<feature type="compositionally biased region" description="Low complexity" evidence="1">
    <location>
        <begin position="80"/>
        <end position="116"/>
    </location>
</feature>
<feature type="region of interest" description="Disordered" evidence="1">
    <location>
        <begin position="80"/>
        <end position="136"/>
    </location>
</feature>
<protein>
    <submittedName>
        <fullName evidence="2">Uncharacterized protein</fullName>
    </submittedName>
</protein>
<sequence>MCLPCFPWTWTEYEDPLDSMPEQHVWVHDGQAWSLQRYSPKAPRRLLPRSAGSEPLRQVRFQTPASNAAALKAAAAASSSPASPFISSTTNSTTNPPTTTAAAPASASTGETSSSNQPDSFPQLGAPPYSTLGAGQWHTAADPTQSVKLPGQPFAGFAAPGAGPGPGASPFQLHPQLFAGPFSPLQQQHHHQISVQLQPHASLPTTAPITYIGSPIAMADYQNAAPMHTGVNFQPPVPDTTFGPIPHVYVPRFDGGYMPAAVQVGLPSVQFVSRPVTAAPMSTATYTVVTPKTYYYNGYTYYAIAQPSYVVAQQPAVVPQPFVGQQPVMIGGQPASAAIPVQQVHAVPPMGMPGAGGMPVYAGNGQIPDVFGLGKTPAEETVRQLQFAHANKLFEPQEFKPSDDDPSRFYYVREVDGNWTQRNRFTIDHLGDCRWYVTDEGWFYAVRMPN</sequence>
<dbReference type="OrthoDB" id="5194044at2759"/>
<evidence type="ECO:0000256" key="1">
    <source>
        <dbReference type="SAM" id="MobiDB-lite"/>
    </source>
</evidence>
<reference evidence="3" key="1">
    <citation type="submission" date="2016-07" db="EMBL/GenBank/DDBJ databases">
        <title>Multiple horizontal gene transfer events from other fungi enriched the ability of initially mycotrophic Trichoderma (Ascomycota) to feed on dead plant biomass.</title>
        <authorList>
            <consortium name="DOE Joint Genome Institute"/>
            <person name="Atanasova L."/>
            <person name="Chenthamara K."/>
            <person name="Zhang J."/>
            <person name="Grujic M."/>
            <person name="Henrissat B."/>
            <person name="Kuo A."/>
            <person name="Aerts A."/>
            <person name="Salamov A."/>
            <person name="Lipzen A."/>
            <person name="Labutti K."/>
            <person name="Barry K."/>
            <person name="Miao Y."/>
            <person name="Rahimi M.J."/>
            <person name="Shen Q."/>
            <person name="Grigoriev I.V."/>
            <person name="Kubicek C.P."/>
            <person name="Druzhinina I.S."/>
        </authorList>
    </citation>
    <scope>NUCLEOTIDE SEQUENCE [LARGE SCALE GENOMIC DNA]</scope>
    <source>
        <strain evidence="3">TUCIM 6016</strain>
    </source>
</reference>
<evidence type="ECO:0000313" key="3">
    <source>
        <dbReference type="Proteomes" id="UP000241546"/>
    </source>
</evidence>
<evidence type="ECO:0000313" key="2">
    <source>
        <dbReference type="EMBL" id="PTB61609.1"/>
    </source>
</evidence>
<dbReference type="AlphaFoldDB" id="A0A2T4AX37"/>
<organism evidence="2 3">
    <name type="scientific">Trichoderma citrinoviride</name>
    <dbReference type="NCBI Taxonomy" id="58853"/>
    <lineage>
        <taxon>Eukaryota</taxon>
        <taxon>Fungi</taxon>
        <taxon>Dikarya</taxon>
        <taxon>Ascomycota</taxon>
        <taxon>Pezizomycotina</taxon>
        <taxon>Sordariomycetes</taxon>
        <taxon>Hypocreomycetidae</taxon>
        <taxon>Hypocreales</taxon>
        <taxon>Hypocreaceae</taxon>
        <taxon>Trichoderma</taxon>
    </lineage>
</organism>
<proteinExistence type="predicted"/>
<name>A0A2T4AX37_9HYPO</name>
<accession>A0A2T4AX37</accession>
<keyword evidence="3" id="KW-1185">Reference proteome</keyword>
<dbReference type="EMBL" id="KZ680286">
    <property type="protein sequence ID" value="PTB61609.1"/>
    <property type="molecule type" value="Genomic_DNA"/>
</dbReference>
<dbReference type="Proteomes" id="UP000241546">
    <property type="component" value="Unassembled WGS sequence"/>
</dbReference>
<gene>
    <name evidence="2" type="ORF">BBK36DRAFT_1131341</name>
</gene>
<dbReference type="GeneID" id="36600082"/>
<dbReference type="RefSeq" id="XP_024744929.1">
    <property type="nucleotide sequence ID" value="XM_024891964.1"/>
</dbReference>